<dbReference type="InterPro" id="IPR006076">
    <property type="entry name" value="FAD-dep_OxRdtase"/>
</dbReference>
<dbReference type="Gene3D" id="3.50.50.60">
    <property type="entry name" value="FAD/NAD(P)-binding domain"/>
    <property type="match status" value="1"/>
</dbReference>
<proteinExistence type="inferred from homology"/>
<dbReference type="NCBIfam" id="NF008425">
    <property type="entry name" value="PRK11259.1"/>
    <property type="match status" value="1"/>
</dbReference>
<name>K3X4J0_GLOUD</name>
<keyword evidence="4" id="KW-0274">FAD</keyword>
<feature type="domain" description="FAD dependent oxidoreductase" evidence="6">
    <location>
        <begin position="12"/>
        <end position="378"/>
    </location>
</feature>
<dbReference type="InParanoid" id="K3X4J0"/>
<keyword evidence="3" id="KW-0285">Flavoprotein</keyword>
<dbReference type="OMA" id="WPMLWAH"/>
<dbReference type="PANTHER" id="PTHR10961">
    <property type="entry name" value="PEROXISOMAL SARCOSINE OXIDASE"/>
    <property type="match status" value="1"/>
</dbReference>
<evidence type="ECO:0000256" key="3">
    <source>
        <dbReference type="ARBA" id="ARBA00022630"/>
    </source>
</evidence>
<dbReference type="Pfam" id="PF01266">
    <property type="entry name" value="DAO"/>
    <property type="match status" value="1"/>
</dbReference>
<dbReference type="AlphaFoldDB" id="K3X4J0"/>
<dbReference type="SUPFAM" id="SSF51905">
    <property type="entry name" value="FAD/NAD(P)-binding domain"/>
    <property type="match status" value="1"/>
</dbReference>
<dbReference type="VEuPathDB" id="FungiDB:PYU1_G012113"/>
<evidence type="ECO:0000259" key="6">
    <source>
        <dbReference type="Pfam" id="PF01266"/>
    </source>
</evidence>
<sequence length="402" mass="43388">MAPSADSEGAFDIVVVGAGLMGSSAAYYASKAGKRVLLLEQFELLHGHGSSHGNSRIFRVAYPNAVYTTLCLESLELWHAIEKEAGADVKLIEMTGELDFALTRNADLAKLEEVLVQHNLAFDTMTGAEANARFPGFSLDVTSHAVFNKYAGVLNPHLAMATLQKLAQQHGTVIRANSKVASIFAADKDSVTVVELADGTSISARQCIVTSGAWTTSLLKHTSSHSLKIQPIATYGTYWKPHREELYKPANFPVFINYGEDWIYGLPMTDPTEGVKICRHDGPPVDPDARAGVEQPANHTEFLCAYVAKNFSQVDASGPAKTDHCMYSMTADDNFVIDFLPVAARTDTTKTTNVVVGAGFSGHGAKMTPVIGKILAELAIHGKTDHNIDLFHADRAEVKAVL</sequence>
<dbReference type="InterPro" id="IPR045170">
    <property type="entry name" value="MTOX"/>
</dbReference>
<dbReference type="EnsemblProtists" id="PYU1_T012139">
    <property type="protein sequence ID" value="PYU1_T012139"/>
    <property type="gene ID" value="PYU1_G012113"/>
</dbReference>
<dbReference type="GO" id="GO:0050660">
    <property type="term" value="F:flavin adenine dinucleotide binding"/>
    <property type="evidence" value="ECO:0007669"/>
    <property type="project" value="InterPro"/>
</dbReference>
<evidence type="ECO:0000256" key="2">
    <source>
        <dbReference type="ARBA" id="ARBA00010989"/>
    </source>
</evidence>
<accession>K3X4J0</accession>
<dbReference type="Proteomes" id="UP000019132">
    <property type="component" value="Unassembled WGS sequence"/>
</dbReference>
<dbReference type="InterPro" id="IPR036188">
    <property type="entry name" value="FAD/NAD-bd_sf"/>
</dbReference>
<reference evidence="8" key="2">
    <citation type="submission" date="2010-04" db="EMBL/GenBank/DDBJ databases">
        <authorList>
            <person name="Buell R."/>
            <person name="Hamilton J."/>
            <person name="Hostetler J."/>
        </authorList>
    </citation>
    <scope>NUCLEOTIDE SEQUENCE [LARGE SCALE GENOMIC DNA]</scope>
    <source>
        <strain evidence="8">DAOM:BR144</strain>
    </source>
</reference>
<reference evidence="7" key="3">
    <citation type="submission" date="2015-02" db="UniProtKB">
        <authorList>
            <consortium name="EnsemblProtists"/>
        </authorList>
    </citation>
    <scope>IDENTIFICATION</scope>
    <source>
        <strain evidence="7">DAOM BR144</strain>
    </source>
</reference>
<comment type="similarity">
    <text evidence="2">Belongs to the MSOX/MTOX family.</text>
</comment>
<evidence type="ECO:0000256" key="1">
    <source>
        <dbReference type="ARBA" id="ARBA00001974"/>
    </source>
</evidence>
<dbReference type="STRING" id="431595.K3X4J0"/>
<dbReference type="PANTHER" id="PTHR10961:SF7">
    <property type="entry name" value="FAD DEPENDENT OXIDOREDUCTASE DOMAIN-CONTAINING PROTEIN"/>
    <property type="match status" value="1"/>
</dbReference>
<keyword evidence="8" id="KW-1185">Reference proteome</keyword>
<evidence type="ECO:0000313" key="8">
    <source>
        <dbReference type="Proteomes" id="UP000019132"/>
    </source>
</evidence>
<keyword evidence="5" id="KW-0560">Oxidoreductase</keyword>
<comment type="cofactor">
    <cofactor evidence="1">
        <name>FAD</name>
        <dbReference type="ChEBI" id="CHEBI:57692"/>
    </cofactor>
</comment>
<dbReference type="EMBL" id="GL376601">
    <property type="status" value="NOT_ANNOTATED_CDS"/>
    <property type="molecule type" value="Genomic_DNA"/>
</dbReference>
<evidence type="ECO:0000256" key="5">
    <source>
        <dbReference type="ARBA" id="ARBA00023002"/>
    </source>
</evidence>
<dbReference type="SUPFAM" id="SSF54373">
    <property type="entry name" value="FAD-linked reductases, C-terminal domain"/>
    <property type="match status" value="1"/>
</dbReference>
<evidence type="ECO:0000313" key="7">
    <source>
        <dbReference type="EnsemblProtists" id="PYU1_T012139"/>
    </source>
</evidence>
<reference evidence="8" key="1">
    <citation type="journal article" date="2010" name="Genome Biol.">
        <title>Genome sequence of the necrotrophic plant pathogen Pythium ultimum reveals original pathogenicity mechanisms and effector repertoire.</title>
        <authorList>
            <person name="Levesque C.A."/>
            <person name="Brouwer H."/>
            <person name="Cano L."/>
            <person name="Hamilton J.P."/>
            <person name="Holt C."/>
            <person name="Huitema E."/>
            <person name="Raffaele S."/>
            <person name="Robideau G.P."/>
            <person name="Thines M."/>
            <person name="Win J."/>
            <person name="Zerillo M.M."/>
            <person name="Beakes G.W."/>
            <person name="Boore J.L."/>
            <person name="Busam D."/>
            <person name="Dumas B."/>
            <person name="Ferriera S."/>
            <person name="Fuerstenberg S.I."/>
            <person name="Gachon C.M."/>
            <person name="Gaulin E."/>
            <person name="Govers F."/>
            <person name="Grenville-Briggs L."/>
            <person name="Horner N."/>
            <person name="Hostetler J."/>
            <person name="Jiang R.H."/>
            <person name="Johnson J."/>
            <person name="Krajaejun T."/>
            <person name="Lin H."/>
            <person name="Meijer H.J."/>
            <person name="Moore B."/>
            <person name="Morris P."/>
            <person name="Phuntmart V."/>
            <person name="Puiu D."/>
            <person name="Shetty J."/>
            <person name="Stajich J.E."/>
            <person name="Tripathy S."/>
            <person name="Wawra S."/>
            <person name="van West P."/>
            <person name="Whitty B.R."/>
            <person name="Coutinho P.M."/>
            <person name="Henrissat B."/>
            <person name="Martin F."/>
            <person name="Thomas P.D."/>
            <person name="Tyler B.M."/>
            <person name="De Vries R.P."/>
            <person name="Kamoun S."/>
            <person name="Yandell M."/>
            <person name="Tisserat N."/>
            <person name="Buell C.R."/>
        </authorList>
    </citation>
    <scope>NUCLEOTIDE SEQUENCE</scope>
    <source>
        <strain evidence="8">DAOM:BR144</strain>
    </source>
</reference>
<dbReference type="HOGENOM" id="CLU_007884_2_2_1"/>
<dbReference type="GO" id="GO:0008115">
    <property type="term" value="F:sarcosine oxidase activity"/>
    <property type="evidence" value="ECO:0007669"/>
    <property type="project" value="TreeGrafter"/>
</dbReference>
<organism evidence="7 8">
    <name type="scientific">Globisporangium ultimum (strain ATCC 200006 / CBS 805.95 / DAOM BR144)</name>
    <name type="common">Pythium ultimum</name>
    <dbReference type="NCBI Taxonomy" id="431595"/>
    <lineage>
        <taxon>Eukaryota</taxon>
        <taxon>Sar</taxon>
        <taxon>Stramenopiles</taxon>
        <taxon>Oomycota</taxon>
        <taxon>Peronosporomycetes</taxon>
        <taxon>Pythiales</taxon>
        <taxon>Pythiaceae</taxon>
        <taxon>Globisporangium</taxon>
    </lineage>
</organism>
<protein>
    <recommendedName>
        <fullName evidence="6">FAD dependent oxidoreductase domain-containing protein</fullName>
    </recommendedName>
</protein>
<dbReference type="eggNOG" id="KOG2820">
    <property type="taxonomic scope" value="Eukaryota"/>
</dbReference>
<evidence type="ECO:0000256" key="4">
    <source>
        <dbReference type="ARBA" id="ARBA00022827"/>
    </source>
</evidence>
<dbReference type="Gene3D" id="3.30.9.10">
    <property type="entry name" value="D-Amino Acid Oxidase, subunit A, domain 2"/>
    <property type="match status" value="1"/>
</dbReference>